<dbReference type="GO" id="GO:0005634">
    <property type="term" value="C:nucleus"/>
    <property type="evidence" value="ECO:0007669"/>
    <property type="project" value="UniProtKB-SubCell"/>
</dbReference>
<dbReference type="Pfam" id="PF26138">
    <property type="entry name" value="DUF8040"/>
    <property type="match status" value="1"/>
</dbReference>
<organism evidence="10">
    <name type="scientific">Fagus sylvatica</name>
    <name type="common">Beechnut</name>
    <dbReference type="NCBI Taxonomy" id="28930"/>
    <lineage>
        <taxon>Eukaryota</taxon>
        <taxon>Viridiplantae</taxon>
        <taxon>Streptophyta</taxon>
        <taxon>Embryophyta</taxon>
        <taxon>Tracheophyta</taxon>
        <taxon>Spermatophyta</taxon>
        <taxon>Magnoliopsida</taxon>
        <taxon>eudicotyledons</taxon>
        <taxon>Gunneridae</taxon>
        <taxon>Pentapetalae</taxon>
        <taxon>rosids</taxon>
        <taxon>fabids</taxon>
        <taxon>Fagales</taxon>
        <taxon>Fagaceae</taxon>
        <taxon>Fagus</taxon>
    </lineage>
</organism>
<keyword evidence="4" id="KW-0540">Nuclease</keyword>
<evidence type="ECO:0000256" key="1">
    <source>
        <dbReference type="ARBA" id="ARBA00001968"/>
    </source>
</evidence>
<protein>
    <submittedName>
        <fullName evidence="10">Uncharacterized protein</fullName>
    </submittedName>
</protein>
<name>A0A2N9EYJ5_FAGSY</name>
<dbReference type="GO" id="GO:0016787">
    <property type="term" value="F:hydrolase activity"/>
    <property type="evidence" value="ECO:0007669"/>
    <property type="project" value="UniProtKB-KW"/>
</dbReference>
<evidence type="ECO:0000256" key="7">
    <source>
        <dbReference type="ARBA" id="ARBA00023242"/>
    </source>
</evidence>
<dbReference type="GO" id="GO:0046872">
    <property type="term" value="F:metal ion binding"/>
    <property type="evidence" value="ECO:0007669"/>
    <property type="project" value="UniProtKB-KW"/>
</dbReference>
<dbReference type="PANTHER" id="PTHR22930:SF293">
    <property type="entry name" value="PROTEIN ALP1-LIKE"/>
    <property type="match status" value="1"/>
</dbReference>
<evidence type="ECO:0000313" key="10">
    <source>
        <dbReference type="EMBL" id="SPC79820.1"/>
    </source>
</evidence>
<sequence length="347" mass="40125">MWTMMMCMCAIAILYRQRKRTRIGWGDKALERFTERAVYMNRMVWFDDSTAINNVRMDRSVFRKLCDLLCRHGRLRVSTNVGIDEMVASFLYVLGHDGNDGESSSSSSSSGGGAMHFNAVLCGVIRLHEILLKKPVAIREDCSDERWKWFKNCLGALDSAYIKFIHVLPGWEGSAVDSRVLRDAISRKHPLKVRKGYYYLCDADYNNCEGFLAPYRGQPYRPNDWRQDHQPTTPQEFFNMKHSCARNVIERAFDLLKERWGILGSRSSYSIKIQVRIIVACALLHNHVIREMPVDTQESFPCSNLSEGQDLEGDHIIHLESSDACNEWRDNLAREMFDHWRASTHES</sequence>
<keyword evidence="5" id="KW-0479">Metal-binding</keyword>
<proteinExistence type="inferred from homology"/>
<feature type="domain" description="DDE Tnp4" evidence="8">
    <location>
        <begin position="162"/>
        <end position="286"/>
    </location>
</feature>
<dbReference type="InterPro" id="IPR058353">
    <property type="entry name" value="DUF8040"/>
</dbReference>
<keyword evidence="6" id="KW-0378">Hydrolase</keyword>
<evidence type="ECO:0000256" key="5">
    <source>
        <dbReference type="ARBA" id="ARBA00022723"/>
    </source>
</evidence>
<comment type="cofactor">
    <cofactor evidence="1">
        <name>a divalent metal cation</name>
        <dbReference type="ChEBI" id="CHEBI:60240"/>
    </cofactor>
</comment>
<evidence type="ECO:0000256" key="2">
    <source>
        <dbReference type="ARBA" id="ARBA00004123"/>
    </source>
</evidence>
<reference evidence="10" key="1">
    <citation type="submission" date="2018-02" db="EMBL/GenBank/DDBJ databases">
        <authorList>
            <person name="Cohen D.B."/>
            <person name="Kent A.D."/>
        </authorList>
    </citation>
    <scope>NUCLEOTIDE SEQUENCE</scope>
</reference>
<dbReference type="Pfam" id="PF13359">
    <property type="entry name" value="DDE_Tnp_4"/>
    <property type="match status" value="1"/>
</dbReference>
<comment type="subcellular location">
    <subcellularLocation>
        <location evidence="2">Nucleus</location>
    </subcellularLocation>
</comment>
<gene>
    <name evidence="10" type="ORF">FSB_LOCUS7702</name>
</gene>
<dbReference type="InterPro" id="IPR027806">
    <property type="entry name" value="HARBI1_dom"/>
</dbReference>
<dbReference type="AlphaFoldDB" id="A0A2N9EYJ5"/>
<evidence type="ECO:0000256" key="3">
    <source>
        <dbReference type="ARBA" id="ARBA00006958"/>
    </source>
</evidence>
<dbReference type="InterPro" id="IPR045249">
    <property type="entry name" value="HARBI1-like"/>
</dbReference>
<accession>A0A2N9EYJ5</accession>
<evidence type="ECO:0000259" key="9">
    <source>
        <dbReference type="Pfam" id="PF26138"/>
    </source>
</evidence>
<evidence type="ECO:0000256" key="6">
    <source>
        <dbReference type="ARBA" id="ARBA00022801"/>
    </source>
</evidence>
<dbReference type="GO" id="GO:0004518">
    <property type="term" value="F:nuclease activity"/>
    <property type="evidence" value="ECO:0007669"/>
    <property type="project" value="UniProtKB-KW"/>
</dbReference>
<comment type="similarity">
    <text evidence="3">Belongs to the HARBI1 family.</text>
</comment>
<dbReference type="EMBL" id="OIVN01000414">
    <property type="protein sequence ID" value="SPC79820.1"/>
    <property type="molecule type" value="Genomic_DNA"/>
</dbReference>
<evidence type="ECO:0000259" key="8">
    <source>
        <dbReference type="Pfam" id="PF13359"/>
    </source>
</evidence>
<evidence type="ECO:0000256" key="4">
    <source>
        <dbReference type="ARBA" id="ARBA00022722"/>
    </source>
</evidence>
<dbReference type="PANTHER" id="PTHR22930">
    <property type="match status" value="1"/>
</dbReference>
<keyword evidence="7" id="KW-0539">Nucleus</keyword>
<feature type="domain" description="DUF8040" evidence="9">
    <location>
        <begin position="39"/>
        <end position="98"/>
    </location>
</feature>